<feature type="transmembrane region" description="Helical" evidence="1">
    <location>
        <begin position="322"/>
        <end position="343"/>
    </location>
</feature>
<dbReference type="GO" id="GO:0003677">
    <property type="term" value="F:DNA binding"/>
    <property type="evidence" value="ECO:0007669"/>
    <property type="project" value="UniProtKB-KW"/>
</dbReference>
<evidence type="ECO:0000313" key="3">
    <source>
        <dbReference type="Proteomes" id="UP000325295"/>
    </source>
</evidence>
<name>A0A5P1X4V5_9LACO</name>
<dbReference type="EMBL" id="CP043939">
    <property type="protein sequence ID" value="QER67924.1"/>
    <property type="molecule type" value="Genomic_DNA"/>
</dbReference>
<proteinExistence type="predicted"/>
<feature type="transmembrane region" description="Helical" evidence="1">
    <location>
        <begin position="159"/>
        <end position="179"/>
    </location>
</feature>
<gene>
    <name evidence="2" type="ORF">F0161_08735</name>
</gene>
<dbReference type="InterPro" id="IPR009339">
    <property type="entry name" value="DUF998"/>
</dbReference>
<feature type="transmembrane region" description="Helical" evidence="1">
    <location>
        <begin position="263"/>
        <end position="283"/>
    </location>
</feature>
<feature type="transmembrane region" description="Helical" evidence="1">
    <location>
        <begin position="349"/>
        <end position="367"/>
    </location>
</feature>
<keyword evidence="2" id="KW-0238">DNA-binding</keyword>
<dbReference type="OrthoDB" id="2329326at2"/>
<keyword evidence="1" id="KW-0472">Membrane</keyword>
<feature type="transmembrane region" description="Helical" evidence="1">
    <location>
        <begin position="229"/>
        <end position="251"/>
    </location>
</feature>
<feature type="transmembrane region" description="Helical" evidence="1">
    <location>
        <begin position="191"/>
        <end position="209"/>
    </location>
</feature>
<feature type="transmembrane region" description="Helical" evidence="1">
    <location>
        <begin position="120"/>
        <end position="147"/>
    </location>
</feature>
<accession>A0A5P1X4V5</accession>
<protein>
    <submittedName>
        <fullName evidence="2">AbrB/MazE/SpoVT family DNA-binding domain-containing protein</fullName>
    </submittedName>
</protein>
<dbReference type="Pfam" id="PF06197">
    <property type="entry name" value="DUF998"/>
    <property type="match status" value="1"/>
</dbReference>
<dbReference type="AlphaFoldDB" id="A0A5P1X4V5"/>
<keyword evidence="1" id="KW-1133">Transmembrane helix</keyword>
<reference evidence="2 3" key="1">
    <citation type="submission" date="2019-09" db="EMBL/GenBank/DDBJ databases">
        <title>Complete Genome Sequence of Lactobacillus nenjiangensis SH-Y15, isolated from sauerkraut.</title>
        <authorList>
            <person name="Yang H."/>
        </authorList>
    </citation>
    <scope>NUCLEOTIDE SEQUENCE [LARGE SCALE GENOMIC DNA]</scope>
    <source>
        <strain evidence="2 3">SH-Y15</strain>
    </source>
</reference>
<dbReference type="SUPFAM" id="SSF89447">
    <property type="entry name" value="AbrB/MazE/MraZ-like"/>
    <property type="match status" value="1"/>
</dbReference>
<keyword evidence="3" id="KW-1185">Reference proteome</keyword>
<evidence type="ECO:0000313" key="2">
    <source>
        <dbReference type="EMBL" id="QER67924.1"/>
    </source>
</evidence>
<feature type="transmembrane region" description="Helical" evidence="1">
    <location>
        <begin position="86"/>
        <end position="108"/>
    </location>
</feature>
<feature type="transmembrane region" description="Helical" evidence="1">
    <location>
        <begin position="295"/>
        <end position="315"/>
    </location>
</feature>
<organism evidence="2 3">
    <name type="scientific">Paucilactobacillus nenjiangensis</name>
    <dbReference type="NCBI Taxonomy" id="1296540"/>
    <lineage>
        <taxon>Bacteria</taxon>
        <taxon>Bacillati</taxon>
        <taxon>Bacillota</taxon>
        <taxon>Bacilli</taxon>
        <taxon>Lactobacillales</taxon>
        <taxon>Lactobacillaceae</taxon>
        <taxon>Paucilactobacillus</taxon>
    </lineage>
</organism>
<evidence type="ECO:0000256" key="1">
    <source>
        <dbReference type="SAM" id="Phobius"/>
    </source>
</evidence>
<dbReference type="RefSeq" id="WP_150204332.1">
    <property type="nucleotide sequence ID" value="NZ_CAXYVY010000078.1"/>
</dbReference>
<sequence length="384" mass="42806">MSASPRKISIPTEISEKLNLKNGDPVKIVSQNQEFTVKPVNQKEMALNNISILWYLPVSIICGLIFYAIFVDQKVHQIPLHGDNSIATMVIFGSAITGIIFFSIFFFLDRKRIARDGSRVYLRIYFPLVISFAVILVLGLLGLFWTVGLMFHGASFDPFTSSVIFILFNALINYSMILAALSVSTAVMTNLLMAVIISGTVVSMLSNQNSHWWQHNLSFLGTQMADKSWQFNLSLMLSALLMIALVDYLFVSLHSAFPKSIKLLILRIMLTITAIDVAAVGLFPNDITYHNIHTHFAQLLVLFVLAMMISVNWLLPKTSKEFNLVSIGAGIALVATSVGFYGIHYLSLTAFELIAFMVAFAWILILLQNITNLTKPESIIVTIE</sequence>
<dbReference type="Proteomes" id="UP000325295">
    <property type="component" value="Chromosome"/>
</dbReference>
<keyword evidence="1" id="KW-0812">Transmembrane</keyword>
<dbReference type="KEGG" id="lnn:F0161_08735"/>
<dbReference type="InterPro" id="IPR037914">
    <property type="entry name" value="SpoVT-AbrB_sf"/>
</dbReference>
<feature type="transmembrane region" description="Helical" evidence="1">
    <location>
        <begin position="52"/>
        <end position="71"/>
    </location>
</feature>